<evidence type="ECO:0000313" key="3">
    <source>
        <dbReference type="Proteomes" id="UP000626210"/>
    </source>
</evidence>
<feature type="region of interest" description="Disordered" evidence="1">
    <location>
        <begin position="91"/>
        <end position="110"/>
    </location>
</feature>
<reference evidence="3" key="1">
    <citation type="journal article" date="2019" name="Int. J. Syst. Evol. Microbiol.">
        <title>The Global Catalogue of Microorganisms (GCM) 10K type strain sequencing project: providing services to taxonomists for standard genome sequencing and annotation.</title>
        <authorList>
            <consortium name="The Broad Institute Genomics Platform"/>
            <consortium name="The Broad Institute Genome Sequencing Center for Infectious Disease"/>
            <person name="Wu L."/>
            <person name="Ma J."/>
        </authorList>
    </citation>
    <scope>NUCLEOTIDE SEQUENCE [LARGE SCALE GENOMIC DNA]</scope>
    <source>
        <strain evidence="3">KCTC 23314</strain>
    </source>
</reference>
<comment type="caution">
    <text evidence="2">The sequence shown here is derived from an EMBL/GenBank/DDBJ whole genome shotgun (WGS) entry which is preliminary data.</text>
</comment>
<gene>
    <name evidence="2" type="ORF">GCM10007320_09140</name>
</gene>
<protein>
    <recommendedName>
        <fullName evidence="4">HNH endonuclease</fullName>
    </recommendedName>
</protein>
<name>A0ABQ3FXU8_9BURK</name>
<accession>A0ABQ3FXU8</accession>
<dbReference type="RefSeq" id="WP_189685775.1">
    <property type="nucleotide sequence ID" value="NZ_BMYK01000002.1"/>
</dbReference>
<keyword evidence="3" id="KW-1185">Reference proteome</keyword>
<dbReference type="EMBL" id="BMYK01000002">
    <property type="protein sequence ID" value="GHC72919.1"/>
    <property type="molecule type" value="Genomic_DNA"/>
</dbReference>
<organism evidence="2 3">
    <name type="scientific">Pseudorhodoferax aquiterrae</name>
    <dbReference type="NCBI Taxonomy" id="747304"/>
    <lineage>
        <taxon>Bacteria</taxon>
        <taxon>Pseudomonadati</taxon>
        <taxon>Pseudomonadota</taxon>
        <taxon>Betaproteobacteria</taxon>
        <taxon>Burkholderiales</taxon>
        <taxon>Comamonadaceae</taxon>
    </lineage>
</organism>
<proteinExistence type="predicted"/>
<evidence type="ECO:0000313" key="2">
    <source>
        <dbReference type="EMBL" id="GHC72919.1"/>
    </source>
</evidence>
<sequence>MTARKFWTERELRLLRDLYPDLLAETVARQIGRTTKAVQLKARELGIRKSAAFMDAERARQCERARTHPNCIAARLTSSTAGWNRGVKGSTGTSATRFVPGNKPQTWRPVGSESYNKEGLLIRKVSDTGNRRVDWRRVDELDWEAVHGPIPAGHFLVRQSAAGRGLVLLNRAELMKRNSVHANYPPEIARLSQLRGALTRQINSRTRALEQP</sequence>
<evidence type="ECO:0000256" key="1">
    <source>
        <dbReference type="SAM" id="MobiDB-lite"/>
    </source>
</evidence>
<evidence type="ECO:0008006" key="4">
    <source>
        <dbReference type="Google" id="ProtNLM"/>
    </source>
</evidence>
<dbReference type="Proteomes" id="UP000626210">
    <property type="component" value="Unassembled WGS sequence"/>
</dbReference>